<comment type="caution">
    <text evidence="2">The sequence shown here is derived from an EMBL/GenBank/DDBJ whole genome shotgun (WGS) entry which is preliminary data.</text>
</comment>
<feature type="compositionally biased region" description="Low complexity" evidence="1">
    <location>
        <begin position="104"/>
        <end position="114"/>
    </location>
</feature>
<evidence type="ECO:0000313" key="3">
    <source>
        <dbReference type="Proteomes" id="UP001359485"/>
    </source>
</evidence>
<sequence length="430" mass="47654">MGDFRRQPSKVWWSNYEDEALSMYSGFLGWGKGVDLSGNFSEVYPNNTSMTDKSQTVLNKTPGSFVKSERPKPVAEEEEEVEEDDEDKENDGQTGSKSLESDRGSSSSPSQGSHKSQDSGFSDSEMQNNGLSLSPQCSPEMPARLSCIKCKSRDESDFQQQQQADLSQKEKSYNETVANYRKLKTSVKTTSVSTPYKLVDFNTNSCKEGEKKCLETAFDGLDESLNRSRSPVSKFGSPKETTEAGVLKSQVPRTKCDKINKIQNQLELSFKLPKKINLPQNLKIANFFHGKSSEETRIATPMARPTAKSAESIPPFRPVSCVLQCETQVSKASLDNEGFKVPKLPVEQNNTKSTNHLYDITTEIEGPPISCSTPKSSKFNYPGPSPVPRATKATEKKSISKTTFATVRKLKGLSEGKLKRPKTLIASFNR</sequence>
<feature type="compositionally biased region" description="Acidic residues" evidence="1">
    <location>
        <begin position="76"/>
        <end position="89"/>
    </location>
</feature>
<name>A0ABR1B8D4_POLSC</name>
<gene>
    <name evidence="2" type="ORF">RUM44_007806</name>
</gene>
<feature type="region of interest" description="Disordered" evidence="1">
    <location>
        <begin position="225"/>
        <end position="248"/>
    </location>
</feature>
<protein>
    <submittedName>
        <fullName evidence="2">Uncharacterized protein</fullName>
    </submittedName>
</protein>
<evidence type="ECO:0000256" key="1">
    <source>
        <dbReference type="SAM" id="MobiDB-lite"/>
    </source>
</evidence>
<feature type="compositionally biased region" description="Polar residues" evidence="1">
    <location>
        <begin position="45"/>
        <end position="62"/>
    </location>
</feature>
<reference evidence="2 3" key="1">
    <citation type="submission" date="2023-09" db="EMBL/GenBank/DDBJ databases">
        <title>Genomes of two closely related lineages of the louse Polyplax serrata with different host specificities.</title>
        <authorList>
            <person name="Martinu J."/>
            <person name="Tarabai H."/>
            <person name="Stefka J."/>
            <person name="Hypsa V."/>
        </authorList>
    </citation>
    <scope>NUCLEOTIDE SEQUENCE [LARGE SCALE GENOMIC DNA]</scope>
    <source>
        <strain evidence="2">98ZLc_SE</strain>
    </source>
</reference>
<feature type="region of interest" description="Disordered" evidence="1">
    <location>
        <begin position="373"/>
        <end position="399"/>
    </location>
</feature>
<feature type="compositionally biased region" description="Polar residues" evidence="1">
    <location>
        <begin position="120"/>
        <end position="137"/>
    </location>
</feature>
<proteinExistence type="predicted"/>
<dbReference type="Proteomes" id="UP001359485">
    <property type="component" value="Unassembled WGS sequence"/>
</dbReference>
<organism evidence="2 3">
    <name type="scientific">Polyplax serrata</name>
    <name type="common">Common mouse louse</name>
    <dbReference type="NCBI Taxonomy" id="468196"/>
    <lineage>
        <taxon>Eukaryota</taxon>
        <taxon>Metazoa</taxon>
        <taxon>Ecdysozoa</taxon>
        <taxon>Arthropoda</taxon>
        <taxon>Hexapoda</taxon>
        <taxon>Insecta</taxon>
        <taxon>Pterygota</taxon>
        <taxon>Neoptera</taxon>
        <taxon>Paraneoptera</taxon>
        <taxon>Psocodea</taxon>
        <taxon>Troctomorpha</taxon>
        <taxon>Phthiraptera</taxon>
        <taxon>Anoplura</taxon>
        <taxon>Polyplacidae</taxon>
        <taxon>Polyplax</taxon>
    </lineage>
</organism>
<accession>A0ABR1B8D4</accession>
<keyword evidence="3" id="KW-1185">Reference proteome</keyword>
<dbReference type="EMBL" id="JAWJWF010000002">
    <property type="protein sequence ID" value="KAK6637389.1"/>
    <property type="molecule type" value="Genomic_DNA"/>
</dbReference>
<evidence type="ECO:0000313" key="2">
    <source>
        <dbReference type="EMBL" id="KAK6637389.1"/>
    </source>
</evidence>
<feature type="region of interest" description="Disordered" evidence="1">
    <location>
        <begin position="45"/>
        <end position="140"/>
    </location>
</feature>